<proteinExistence type="predicted"/>
<dbReference type="AlphaFoldDB" id="A0A345UGY9"/>
<sequence length="237" mass="27679">MVQHNEYLTYTLDYITDMETTDAFEQKLFIATAAVQAWEVKGRQPGLFDIAAAAGVPASDLYKYFPNVPAVFHFWYESLPQRYRLMVAELDAYNELTLSEKLTNMMLTITDMMEEQLPFVQETFNSMVFKNQSWHPFCKENEHLLKEIISTHQGLSRTAQIVLWDDVYAFLSKEFLHVIKFWMRDTSPDRQKTMALLDTFNGLVSELMTNRLIDKGTDLARFFWNEGLIKIPFVSPK</sequence>
<reference evidence="2 3" key="1">
    <citation type="submission" date="2018-03" db="EMBL/GenBank/DDBJ databases">
        <title>Phenotypic and genomic properties of Cyclonatronum proteinivorum gen. nov., sp. nov., a haloalkaliphilic bacteroidete from soda lakes possessing Na+-translocating rhodopsin.</title>
        <authorList>
            <person name="Toshchakov S.V."/>
            <person name="Korzhenkov A."/>
            <person name="Samarov N.I."/>
            <person name="Kublanov I.V."/>
            <person name="Muntyan M.S."/>
            <person name="Sorokin D.Y."/>
        </authorList>
    </citation>
    <scope>NUCLEOTIDE SEQUENCE [LARGE SCALE GENOMIC DNA]</scope>
    <source>
        <strain evidence="2 3">Omega</strain>
    </source>
</reference>
<accession>A0A345UGY9</accession>
<gene>
    <name evidence="2" type="ORF">CYPRO_0454</name>
</gene>
<name>A0A345UGY9_9BACT</name>
<evidence type="ECO:0000313" key="3">
    <source>
        <dbReference type="Proteomes" id="UP000254808"/>
    </source>
</evidence>
<dbReference type="InterPro" id="IPR036271">
    <property type="entry name" value="Tet_transcr_reg_TetR-rel_C_sf"/>
</dbReference>
<dbReference type="EMBL" id="CP027806">
    <property type="protein sequence ID" value="AXI99740.1"/>
    <property type="molecule type" value="Genomic_DNA"/>
</dbReference>
<evidence type="ECO:0000259" key="1">
    <source>
        <dbReference type="Pfam" id="PF17931"/>
    </source>
</evidence>
<protein>
    <recommendedName>
        <fullName evidence="1">Tetracyclin repressor-like C-terminal domain-containing protein</fullName>
    </recommendedName>
</protein>
<dbReference type="InterPro" id="IPR041673">
    <property type="entry name" value="TetR_C_23"/>
</dbReference>
<dbReference type="InterPro" id="IPR009057">
    <property type="entry name" value="Homeodomain-like_sf"/>
</dbReference>
<dbReference type="Gene3D" id="1.10.357.10">
    <property type="entry name" value="Tetracycline Repressor, domain 2"/>
    <property type="match status" value="1"/>
</dbReference>
<organism evidence="2 3">
    <name type="scientific">Cyclonatronum proteinivorum</name>
    <dbReference type="NCBI Taxonomy" id="1457365"/>
    <lineage>
        <taxon>Bacteria</taxon>
        <taxon>Pseudomonadati</taxon>
        <taxon>Balneolota</taxon>
        <taxon>Balneolia</taxon>
        <taxon>Balneolales</taxon>
        <taxon>Cyclonatronaceae</taxon>
        <taxon>Cyclonatronum</taxon>
    </lineage>
</organism>
<dbReference type="SUPFAM" id="SSF46689">
    <property type="entry name" value="Homeodomain-like"/>
    <property type="match status" value="1"/>
</dbReference>
<evidence type="ECO:0000313" key="2">
    <source>
        <dbReference type="EMBL" id="AXI99740.1"/>
    </source>
</evidence>
<feature type="domain" description="Tetracyclin repressor-like C-terminal" evidence="1">
    <location>
        <begin position="101"/>
        <end position="222"/>
    </location>
</feature>
<dbReference type="SUPFAM" id="SSF48498">
    <property type="entry name" value="Tetracyclin repressor-like, C-terminal domain"/>
    <property type="match status" value="1"/>
</dbReference>
<dbReference type="Proteomes" id="UP000254808">
    <property type="component" value="Chromosome"/>
</dbReference>
<dbReference type="KEGG" id="cprv:CYPRO_0454"/>
<keyword evidence="3" id="KW-1185">Reference proteome</keyword>
<dbReference type="Pfam" id="PF17931">
    <property type="entry name" value="TetR_C_23"/>
    <property type="match status" value="1"/>
</dbReference>